<organism evidence="1 2">
    <name type="scientific">Artemia franciscana</name>
    <name type="common">Brine shrimp</name>
    <name type="synonym">Artemia sanfranciscana</name>
    <dbReference type="NCBI Taxonomy" id="6661"/>
    <lineage>
        <taxon>Eukaryota</taxon>
        <taxon>Metazoa</taxon>
        <taxon>Ecdysozoa</taxon>
        <taxon>Arthropoda</taxon>
        <taxon>Crustacea</taxon>
        <taxon>Branchiopoda</taxon>
        <taxon>Anostraca</taxon>
        <taxon>Artemiidae</taxon>
        <taxon>Artemia</taxon>
    </lineage>
</organism>
<protein>
    <submittedName>
        <fullName evidence="1">Uncharacterized protein</fullName>
    </submittedName>
</protein>
<proteinExistence type="predicted"/>
<dbReference type="EMBL" id="JAVRJZ010000015">
    <property type="protein sequence ID" value="KAK2713062.1"/>
    <property type="molecule type" value="Genomic_DNA"/>
</dbReference>
<dbReference type="Proteomes" id="UP001187531">
    <property type="component" value="Unassembled WGS sequence"/>
</dbReference>
<evidence type="ECO:0000313" key="1">
    <source>
        <dbReference type="EMBL" id="KAK2713062.1"/>
    </source>
</evidence>
<reference evidence="1" key="1">
    <citation type="submission" date="2023-07" db="EMBL/GenBank/DDBJ databases">
        <title>Chromosome-level genome assembly of Artemia franciscana.</title>
        <authorList>
            <person name="Jo E."/>
        </authorList>
    </citation>
    <scope>NUCLEOTIDE SEQUENCE</scope>
    <source>
        <tissue evidence="1">Whole body</tissue>
    </source>
</reference>
<gene>
    <name evidence="1" type="ORF">QYM36_011675</name>
</gene>
<sequence length="165" mass="18590">MNLTSFGIPPIVYYYIIVLAGPEWALGPERANNCKLLQEYRPQKGALERNRRSLFNTALFRAQRQNNENVTSQNSEAGTSEPPYIIRLLADDRTFGFSELLESIGTIIVLTAQAIDTSNQTYPNPLPRWARFKGAGYGTMFFAKIIHAWLDGIQILFSKVSAELC</sequence>
<evidence type="ECO:0000313" key="2">
    <source>
        <dbReference type="Proteomes" id="UP001187531"/>
    </source>
</evidence>
<dbReference type="AlphaFoldDB" id="A0AA88HZZ3"/>
<accession>A0AA88HZZ3</accession>
<keyword evidence="2" id="KW-1185">Reference proteome</keyword>
<comment type="caution">
    <text evidence="1">The sequence shown here is derived from an EMBL/GenBank/DDBJ whole genome shotgun (WGS) entry which is preliminary data.</text>
</comment>
<name>A0AA88HZZ3_ARTSF</name>